<evidence type="ECO:0000256" key="2">
    <source>
        <dbReference type="PROSITE-ProRule" id="PRU00267"/>
    </source>
</evidence>
<dbReference type="PANTHER" id="PTHR48112:SF22">
    <property type="entry name" value="MITOCHONDRIAL TRANSCRIPTION FACTOR A, ISOFORM B"/>
    <property type="match status" value="1"/>
</dbReference>
<evidence type="ECO:0000313" key="6">
    <source>
        <dbReference type="Proteomes" id="UP000789831"/>
    </source>
</evidence>
<feature type="compositionally biased region" description="Basic residues" evidence="3">
    <location>
        <begin position="277"/>
        <end position="287"/>
    </location>
</feature>
<accession>A0A9N8ZK49</accession>
<dbReference type="EMBL" id="CAJVPL010000448">
    <property type="protein sequence ID" value="CAG8498439.1"/>
    <property type="molecule type" value="Genomic_DNA"/>
</dbReference>
<keyword evidence="1 2" id="KW-0238">DNA-binding</keyword>
<dbReference type="Pfam" id="PF00505">
    <property type="entry name" value="HMG_box"/>
    <property type="match status" value="1"/>
</dbReference>
<organism evidence="5 6">
    <name type="scientific">Ambispora gerdemannii</name>
    <dbReference type="NCBI Taxonomy" id="144530"/>
    <lineage>
        <taxon>Eukaryota</taxon>
        <taxon>Fungi</taxon>
        <taxon>Fungi incertae sedis</taxon>
        <taxon>Mucoromycota</taxon>
        <taxon>Glomeromycotina</taxon>
        <taxon>Glomeromycetes</taxon>
        <taxon>Archaeosporales</taxon>
        <taxon>Ambisporaceae</taxon>
        <taxon>Ambispora</taxon>
    </lineage>
</organism>
<feature type="DNA-binding region" description="HMG box" evidence="2">
    <location>
        <begin position="64"/>
        <end position="132"/>
    </location>
</feature>
<dbReference type="PROSITE" id="PS50118">
    <property type="entry name" value="HMG_BOX_2"/>
    <property type="match status" value="1"/>
</dbReference>
<dbReference type="SUPFAM" id="SSF47095">
    <property type="entry name" value="HMG-box"/>
    <property type="match status" value="1"/>
</dbReference>
<dbReference type="AlphaFoldDB" id="A0A9N8ZK49"/>
<evidence type="ECO:0000259" key="4">
    <source>
        <dbReference type="PROSITE" id="PS50118"/>
    </source>
</evidence>
<evidence type="ECO:0000256" key="3">
    <source>
        <dbReference type="SAM" id="MobiDB-lite"/>
    </source>
</evidence>
<dbReference type="InterPro" id="IPR050342">
    <property type="entry name" value="HMGB"/>
</dbReference>
<dbReference type="PANTHER" id="PTHR48112">
    <property type="entry name" value="HIGH MOBILITY GROUP PROTEIN DSP1"/>
    <property type="match status" value="1"/>
</dbReference>
<feature type="domain" description="HMG box" evidence="4">
    <location>
        <begin position="64"/>
        <end position="132"/>
    </location>
</feature>
<dbReference type="SMART" id="SM00398">
    <property type="entry name" value="HMG"/>
    <property type="match status" value="1"/>
</dbReference>
<dbReference type="OrthoDB" id="1919336at2759"/>
<reference evidence="5" key="1">
    <citation type="submission" date="2021-06" db="EMBL/GenBank/DDBJ databases">
        <authorList>
            <person name="Kallberg Y."/>
            <person name="Tangrot J."/>
            <person name="Rosling A."/>
        </authorList>
    </citation>
    <scope>NUCLEOTIDE SEQUENCE</scope>
    <source>
        <strain evidence="5">MT106</strain>
    </source>
</reference>
<dbReference type="Gene3D" id="1.10.30.10">
    <property type="entry name" value="High mobility group box domain"/>
    <property type="match status" value="1"/>
</dbReference>
<sequence length="348" mass="38280">MESNLDPNLLAELTAKRDQLAEAYEQIAISLRAAATACGEFQALLPRDVIGLPPIPHAKDPNAPKKPNTAYILFSNEIRGATKTEFPDLNQKEIVTKIGLKWKELSREQKKVYEDRYFADRERYDEELRVYRASQGIFESPTETSSNEDNGDQSVLATAMIQSGTTPHFNAGMQLPISHNLTSAGPLMTTFSANEQTSLAFTTADQTAYINANNHQTSFAVVPEASPANPTATVQDANSVSPKKRNSDEAELNTDATQEVADNQQENGQLEDENISARKRRALNKGKKNQDAEPEETDSSVFNVPVTDPDPPAKKTRARRNLTSNGAPAVVPLQEDATVKRRRGRNAT</sequence>
<dbReference type="InterPro" id="IPR009071">
    <property type="entry name" value="HMG_box_dom"/>
</dbReference>
<evidence type="ECO:0000313" key="5">
    <source>
        <dbReference type="EMBL" id="CAG8498439.1"/>
    </source>
</evidence>
<feature type="region of interest" description="Disordered" evidence="3">
    <location>
        <begin position="227"/>
        <end position="348"/>
    </location>
</feature>
<feature type="compositionally biased region" description="Polar residues" evidence="3">
    <location>
        <begin position="254"/>
        <end position="268"/>
    </location>
</feature>
<evidence type="ECO:0000256" key="1">
    <source>
        <dbReference type="ARBA" id="ARBA00023125"/>
    </source>
</evidence>
<proteinExistence type="predicted"/>
<protein>
    <submittedName>
        <fullName evidence="5">10292_t:CDS:1</fullName>
    </submittedName>
</protein>
<keyword evidence="2" id="KW-0539">Nucleus</keyword>
<dbReference type="GO" id="GO:0003677">
    <property type="term" value="F:DNA binding"/>
    <property type="evidence" value="ECO:0007669"/>
    <property type="project" value="UniProtKB-UniRule"/>
</dbReference>
<dbReference type="GO" id="GO:0005634">
    <property type="term" value="C:nucleus"/>
    <property type="evidence" value="ECO:0007669"/>
    <property type="project" value="UniProtKB-UniRule"/>
</dbReference>
<dbReference type="Proteomes" id="UP000789831">
    <property type="component" value="Unassembled WGS sequence"/>
</dbReference>
<dbReference type="InterPro" id="IPR036910">
    <property type="entry name" value="HMG_box_dom_sf"/>
</dbReference>
<gene>
    <name evidence="5" type="ORF">AGERDE_LOCUS4120</name>
</gene>
<feature type="compositionally biased region" description="Polar residues" evidence="3">
    <location>
        <begin position="228"/>
        <end position="241"/>
    </location>
</feature>
<keyword evidence="6" id="KW-1185">Reference proteome</keyword>
<name>A0A9N8ZK49_9GLOM</name>
<comment type="caution">
    <text evidence="5">The sequence shown here is derived from an EMBL/GenBank/DDBJ whole genome shotgun (WGS) entry which is preliminary data.</text>
</comment>